<dbReference type="Gene3D" id="6.10.140.2220">
    <property type="match status" value="1"/>
</dbReference>
<dbReference type="RefSeq" id="XP_017862621.1">
    <property type="nucleotide sequence ID" value="XM_018007132.1"/>
</dbReference>
<feature type="region of interest" description="Disordered" evidence="6">
    <location>
        <begin position="816"/>
        <end position="865"/>
    </location>
</feature>
<evidence type="ECO:0000256" key="4">
    <source>
        <dbReference type="PROSITE-ProRule" id="PRU00134"/>
    </source>
</evidence>
<dbReference type="PROSITE" id="PS50865">
    <property type="entry name" value="ZF_MYND_2"/>
    <property type="match status" value="1"/>
</dbReference>
<reference evidence="8" key="1">
    <citation type="journal article" date="1997" name="Nucleic Acids Res.">
        <title>tRNAscan-SE: a program for improved detection of transfer RNA genes in genomic sequence.</title>
        <authorList>
            <person name="Lowe T.M."/>
            <person name="Eddy S.R."/>
        </authorList>
    </citation>
    <scope>NUCLEOTIDE SEQUENCE [LARGE SCALE GENOMIC DNA]</scope>
</reference>
<name>A0ABM1P5Y5_DROAR</name>
<keyword evidence="1" id="KW-0479">Metal-binding</keyword>
<evidence type="ECO:0000256" key="2">
    <source>
        <dbReference type="ARBA" id="ARBA00022771"/>
    </source>
</evidence>
<dbReference type="GeneID" id="108613586"/>
<dbReference type="RefSeq" id="XP_017862622.1">
    <property type="nucleotide sequence ID" value="XM_018007133.1"/>
</dbReference>
<feature type="domain" description="MYND-type" evidence="7">
    <location>
        <begin position="918"/>
        <end position="955"/>
    </location>
</feature>
<reference evidence="8" key="2">
    <citation type="journal article" date="2016" name="G3 (Bethesda)">
        <title>Genome Evolution in Three Species of Cactophilic Drosophila.</title>
        <authorList>
            <person name="Sanchez-Flores A."/>
            <person name="Penazola F."/>
            <person name="Carpinteyro-Ponce J."/>
            <person name="Nazario-Yepiz N."/>
            <person name="Abreu-Goodger C."/>
            <person name="Machado C.A."/>
            <person name="Markow T.A."/>
        </authorList>
    </citation>
    <scope>NUCLEOTIDE SEQUENCE [LARGE SCALE GENOMIC DNA]</scope>
</reference>
<feature type="compositionally biased region" description="Polar residues" evidence="6">
    <location>
        <begin position="816"/>
        <end position="834"/>
    </location>
</feature>
<feature type="compositionally biased region" description="Polar residues" evidence="6">
    <location>
        <begin position="766"/>
        <end position="784"/>
    </location>
</feature>
<feature type="compositionally biased region" description="Polar residues" evidence="6">
    <location>
        <begin position="856"/>
        <end position="865"/>
    </location>
</feature>
<feature type="compositionally biased region" description="Low complexity" evidence="6">
    <location>
        <begin position="554"/>
        <end position="567"/>
    </location>
</feature>
<proteinExistence type="predicted"/>
<evidence type="ECO:0000313" key="9">
    <source>
        <dbReference type="RefSeq" id="XP_017862621.1"/>
    </source>
</evidence>
<feature type="coiled-coil region" evidence="5">
    <location>
        <begin position="613"/>
        <end position="640"/>
    </location>
</feature>
<feature type="compositionally biased region" description="Low complexity" evidence="6">
    <location>
        <begin position="489"/>
        <end position="539"/>
    </location>
</feature>
<gene>
    <name evidence="9 10" type="primary">LOC108613586</name>
</gene>
<feature type="region of interest" description="Disordered" evidence="6">
    <location>
        <begin position="153"/>
        <end position="227"/>
    </location>
</feature>
<feature type="compositionally biased region" description="Basic and acidic residues" evidence="6">
    <location>
        <begin position="81"/>
        <end position="98"/>
    </location>
</feature>
<dbReference type="InterPro" id="IPR002893">
    <property type="entry name" value="Znf_MYND"/>
</dbReference>
<feature type="region of interest" description="Disordered" evidence="6">
    <location>
        <begin position="766"/>
        <end position="793"/>
    </location>
</feature>
<feature type="region of interest" description="Disordered" evidence="6">
    <location>
        <begin position="489"/>
        <end position="575"/>
    </location>
</feature>
<keyword evidence="8" id="KW-1185">Reference proteome</keyword>
<sequence>MSSLEIYDSSNSQLSSDEYSHDEDDDGLMDMAVSKQQSQPAKSANKSNDTSPTKTDSTASTTPRKLSEDLDAIAVASKPPASREHTQRQIKQMQRDNKANLYFKRRSIKWLNQRLNNKTDYMSQLKRALPKHQAQAKRMADYRAAKRAIEREQQERQLHQKQLQQQQRRERTPSRSRSRSRTGSLSPELICLDDDDSPEKPNDIPAVNLHQQQQQQQKSTARTPPPPFALQLEIKSEAEATPAENGSVLDEFLSMKPSIAAEPVIETAAGCNNSEQQPPLQELQELVVPAAKAEASLDMVVEEATLKRRRSPTPPTAVDPHTEKRTKSLTTVDLDDEIIELTPYAEPAKQPIPTPTPTPIATPLTLQQTMPAPPTTPQHKPVIRSNADPLNVFKVGSPYSLSPSSGMEYYVQKKVLCQQHLEQTQPENLAAVSLSLETPSPSIEPMDIAYPNQKQLDVPNIQTTTNVTVGQAVVDYNSFGTPYTAQQPAPQVLQQPPQAQQLPPQSQQQLLQQPQQFQQQQQEQQAPQQQPQQQQQQPPTSSPRTKQRDGESKQTQTNQATATSNNSPVDLDNSNSDAVFHQRIKDLYTELDDIMSDKVRAVKPELKSYGEEKMRIEADLKTLDNLIAQKEEEHNRLLHLRTVKEELLARIERKERILILKEILPSILNKNCSTSELYEMHTLLINEQNSPMPSRYGRNSMQQLIDRVENGLDEIKILRSVLAMQSKAPRVAEVPMPPPPPQHYETPSLHRRDSVPAMRSSLLANRTSTYARGTSMQENEQLQELSKRNKPPSRYQQLINESRQLTGSTADLAATSTYRQNESIDTLPRSQLDNNHIDELPLNPLYNSSPLAASQGRKNSNTNTQLNDLHSMHRAGVLQSLDSLDRAVNQTNRNTINNHSNRLSSSTNGPDLEAERRCQFCLRYKATYMCAACQNQWYCSRECQVRAWDTHWESCPN</sequence>
<feature type="region of interest" description="Disordered" evidence="6">
    <location>
        <begin position="1"/>
        <end position="101"/>
    </location>
</feature>
<dbReference type="Pfam" id="PF01753">
    <property type="entry name" value="zf-MYND"/>
    <property type="match status" value="1"/>
</dbReference>
<evidence type="ECO:0000256" key="1">
    <source>
        <dbReference type="ARBA" id="ARBA00022723"/>
    </source>
</evidence>
<accession>A0ABM1P5Y5</accession>
<keyword evidence="2 4" id="KW-0863">Zinc-finger</keyword>
<feature type="compositionally biased region" description="Low complexity" evidence="6">
    <location>
        <begin position="840"/>
        <end position="851"/>
    </location>
</feature>
<feature type="region of interest" description="Disordered" evidence="6">
    <location>
        <begin position="729"/>
        <end position="753"/>
    </location>
</feature>
<dbReference type="PROSITE" id="PS01360">
    <property type="entry name" value="ZF_MYND_1"/>
    <property type="match status" value="1"/>
</dbReference>
<dbReference type="SUPFAM" id="SSF144232">
    <property type="entry name" value="HIT/MYND zinc finger-like"/>
    <property type="match status" value="1"/>
</dbReference>
<organism evidence="8 9">
    <name type="scientific">Drosophila arizonae</name>
    <name type="common">Fruit fly</name>
    <dbReference type="NCBI Taxonomy" id="7263"/>
    <lineage>
        <taxon>Eukaryota</taxon>
        <taxon>Metazoa</taxon>
        <taxon>Ecdysozoa</taxon>
        <taxon>Arthropoda</taxon>
        <taxon>Hexapoda</taxon>
        <taxon>Insecta</taxon>
        <taxon>Pterygota</taxon>
        <taxon>Neoptera</taxon>
        <taxon>Endopterygota</taxon>
        <taxon>Diptera</taxon>
        <taxon>Brachycera</taxon>
        <taxon>Muscomorpha</taxon>
        <taxon>Ephydroidea</taxon>
        <taxon>Drosophilidae</taxon>
        <taxon>Drosophila</taxon>
    </lineage>
</organism>
<feature type="compositionally biased region" description="Polar residues" evidence="6">
    <location>
        <begin position="34"/>
        <end position="64"/>
    </location>
</feature>
<reference evidence="9 10" key="3">
    <citation type="submission" date="2025-05" db="UniProtKB">
        <authorList>
            <consortium name="RefSeq"/>
        </authorList>
    </citation>
    <scope>IDENTIFICATION</scope>
    <source>
        <tissue evidence="9 10">Whole organism</tissue>
    </source>
</reference>
<keyword evidence="3" id="KW-0862">Zinc</keyword>
<evidence type="ECO:0000256" key="6">
    <source>
        <dbReference type="SAM" id="MobiDB-lite"/>
    </source>
</evidence>
<feature type="compositionally biased region" description="Polar residues" evidence="6">
    <location>
        <begin position="1"/>
        <end position="14"/>
    </location>
</feature>
<dbReference type="CDD" id="cd23020">
    <property type="entry name" value="zf-HIT"/>
    <property type="match status" value="1"/>
</dbReference>
<feature type="region of interest" description="Disordered" evidence="6">
    <location>
        <begin position="306"/>
        <end position="326"/>
    </location>
</feature>
<evidence type="ECO:0000256" key="3">
    <source>
        <dbReference type="ARBA" id="ARBA00022833"/>
    </source>
</evidence>
<evidence type="ECO:0000256" key="5">
    <source>
        <dbReference type="SAM" id="Coils"/>
    </source>
</evidence>
<protein>
    <submittedName>
        <fullName evidence="9 10">Mediator of RNA polymerase II transcription subunit 15</fullName>
    </submittedName>
</protein>
<evidence type="ECO:0000313" key="10">
    <source>
        <dbReference type="RefSeq" id="XP_017862622.1"/>
    </source>
</evidence>
<evidence type="ECO:0000259" key="7">
    <source>
        <dbReference type="PROSITE" id="PS50865"/>
    </source>
</evidence>
<keyword evidence="5" id="KW-0175">Coiled coil</keyword>
<dbReference type="Proteomes" id="UP000694904">
    <property type="component" value="Chromosome 4"/>
</dbReference>
<evidence type="ECO:0000313" key="8">
    <source>
        <dbReference type="Proteomes" id="UP000694904"/>
    </source>
</evidence>